<dbReference type="Proteomes" id="UP001307849">
    <property type="component" value="Unassembled WGS sequence"/>
</dbReference>
<gene>
    <name evidence="2" type="ORF">TWF506_004762</name>
</gene>
<keyword evidence="3" id="KW-1185">Reference proteome</keyword>
<proteinExistence type="predicted"/>
<feature type="region of interest" description="Disordered" evidence="1">
    <location>
        <begin position="132"/>
        <end position="164"/>
    </location>
</feature>
<reference evidence="2 3" key="1">
    <citation type="submission" date="2019-10" db="EMBL/GenBank/DDBJ databases">
        <authorList>
            <person name="Palmer J.M."/>
        </authorList>
    </citation>
    <scope>NUCLEOTIDE SEQUENCE [LARGE SCALE GENOMIC DNA]</scope>
    <source>
        <strain evidence="2 3">TWF506</strain>
    </source>
</reference>
<dbReference type="EMBL" id="JAVHJM010000015">
    <property type="protein sequence ID" value="KAK6497289.1"/>
    <property type="molecule type" value="Genomic_DNA"/>
</dbReference>
<sequence length="294" mass="33556">MGSHQSSPPPGFTSEEKQNRYLVITEKLARKRLPAPIAHRVAEPEDDTEPDGSSDNNFISGDTKDLISNDQKAETNLNSAEPRELEVSVLNGSILEKLVGTRDKEAGVPRLEHDYINVHRVKKEAAISPLAPAGSRRAYRPRSSTALQAQPTTDNKLAHRSNSERYQKLTARVRNVIDKTKRFTMSRREDIRSRERLFRQLRQNMPLPEAVSKCFERLAKNVWQISNPIMRERLQQYSFKDMCDIFKLSNLEPEEYIFHLGWKGTHLDEPEILRYIVLIGKHAAGLTPWPGHGG</sequence>
<organism evidence="2 3">
    <name type="scientific">Arthrobotrys conoides</name>
    <dbReference type="NCBI Taxonomy" id="74498"/>
    <lineage>
        <taxon>Eukaryota</taxon>
        <taxon>Fungi</taxon>
        <taxon>Dikarya</taxon>
        <taxon>Ascomycota</taxon>
        <taxon>Pezizomycotina</taxon>
        <taxon>Orbiliomycetes</taxon>
        <taxon>Orbiliales</taxon>
        <taxon>Orbiliaceae</taxon>
        <taxon>Arthrobotrys</taxon>
    </lineage>
</organism>
<comment type="caution">
    <text evidence="2">The sequence shown here is derived from an EMBL/GenBank/DDBJ whole genome shotgun (WGS) entry which is preliminary data.</text>
</comment>
<name>A0AAN8N2L9_9PEZI</name>
<feature type="region of interest" description="Disordered" evidence="1">
    <location>
        <begin position="33"/>
        <end position="65"/>
    </location>
</feature>
<accession>A0AAN8N2L9</accession>
<dbReference type="AlphaFoldDB" id="A0AAN8N2L9"/>
<feature type="region of interest" description="Disordered" evidence="1">
    <location>
        <begin position="1"/>
        <end position="20"/>
    </location>
</feature>
<evidence type="ECO:0000256" key="1">
    <source>
        <dbReference type="SAM" id="MobiDB-lite"/>
    </source>
</evidence>
<feature type="compositionally biased region" description="Polar residues" evidence="1">
    <location>
        <begin position="142"/>
        <end position="155"/>
    </location>
</feature>
<protein>
    <submittedName>
        <fullName evidence="2">Uncharacterized protein</fullName>
    </submittedName>
</protein>
<evidence type="ECO:0000313" key="3">
    <source>
        <dbReference type="Proteomes" id="UP001307849"/>
    </source>
</evidence>
<evidence type="ECO:0000313" key="2">
    <source>
        <dbReference type="EMBL" id="KAK6497289.1"/>
    </source>
</evidence>